<gene>
    <name evidence="1" type="ORF">HGA08_28890</name>
</gene>
<evidence type="ECO:0000313" key="2">
    <source>
        <dbReference type="Proteomes" id="UP000565711"/>
    </source>
</evidence>
<protein>
    <submittedName>
        <fullName evidence="1">Uncharacterized protein</fullName>
    </submittedName>
</protein>
<evidence type="ECO:0000313" key="1">
    <source>
        <dbReference type="EMBL" id="NKY54214.1"/>
    </source>
</evidence>
<dbReference type="RefSeq" id="WP_067876968.1">
    <property type="nucleotide sequence ID" value="NZ_JAAXOP010000026.1"/>
</dbReference>
<dbReference type="EMBL" id="JAAXOP010000026">
    <property type="protein sequence ID" value="NKY54214.1"/>
    <property type="molecule type" value="Genomic_DNA"/>
</dbReference>
<dbReference type="AlphaFoldDB" id="A0A846Y8T1"/>
<reference evidence="1 2" key="1">
    <citation type="submission" date="2020-04" db="EMBL/GenBank/DDBJ databases">
        <title>MicrobeNet Type strains.</title>
        <authorList>
            <person name="Nicholson A.C."/>
        </authorList>
    </citation>
    <scope>NUCLEOTIDE SEQUENCE [LARGE SCALE GENOMIC DNA]</scope>
    <source>
        <strain evidence="1 2">JCM 12354</strain>
    </source>
</reference>
<name>A0A846Y8T1_9NOCA</name>
<sequence length="99" mass="10808">MRARPTALAWIDPDVSTAPGWDVAQVKRLARRLGYTLLWPGTTGTIPLLDQVRTADVDALVMPTPAHLDALTLDRIMQLADVETACPRLSFARWAGGGR</sequence>
<organism evidence="1 2">
    <name type="scientific">Nocardia vermiculata</name>
    <dbReference type="NCBI Taxonomy" id="257274"/>
    <lineage>
        <taxon>Bacteria</taxon>
        <taxon>Bacillati</taxon>
        <taxon>Actinomycetota</taxon>
        <taxon>Actinomycetes</taxon>
        <taxon>Mycobacteriales</taxon>
        <taxon>Nocardiaceae</taxon>
        <taxon>Nocardia</taxon>
    </lineage>
</organism>
<accession>A0A846Y8T1</accession>
<comment type="caution">
    <text evidence="1">The sequence shown here is derived from an EMBL/GenBank/DDBJ whole genome shotgun (WGS) entry which is preliminary data.</text>
</comment>
<dbReference type="Proteomes" id="UP000565711">
    <property type="component" value="Unassembled WGS sequence"/>
</dbReference>
<proteinExistence type="predicted"/>
<keyword evidence="2" id="KW-1185">Reference proteome</keyword>